<dbReference type="SUPFAM" id="SSF82607">
    <property type="entry name" value="YbaB-like"/>
    <property type="match status" value="1"/>
</dbReference>
<dbReference type="EMBL" id="QZJF01000022">
    <property type="protein sequence ID" value="RJR26401.1"/>
    <property type="molecule type" value="Genomic_DNA"/>
</dbReference>
<name>A0A3A4ZAV0_UNCKA</name>
<evidence type="ECO:0000313" key="2">
    <source>
        <dbReference type="Proteomes" id="UP000265540"/>
    </source>
</evidence>
<dbReference type="InterPro" id="IPR036894">
    <property type="entry name" value="YbaB-like_sf"/>
</dbReference>
<reference evidence="1 2" key="1">
    <citation type="journal article" date="2017" name="ISME J.">
        <title>Energy and carbon metabolisms in a deep terrestrial subsurface fluid microbial community.</title>
        <authorList>
            <person name="Momper L."/>
            <person name="Jungbluth S.P."/>
            <person name="Lee M.D."/>
            <person name="Amend J.P."/>
        </authorList>
    </citation>
    <scope>NUCLEOTIDE SEQUENCE [LARGE SCALE GENOMIC DNA]</scope>
    <source>
        <strain evidence="1">SURF_46</strain>
    </source>
</reference>
<dbReference type="AlphaFoldDB" id="A0A3A4ZAV0"/>
<protein>
    <recommendedName>
        <fullName evidence="3">YbaB/EbfC family DNA-binding protein</fullName>
    </recommendedName>
</protein>
<gene>
    <name evidence="1" type="ORF">C4561_05420</name>
</gene>
<proteinExistence type="predicted"/>
<evidence type="ECO:0000313" key="1">
    <source>
        <dbReference type="EMBL" id="RJR26401.1"/>
    </source>
</evidence>
<dbReference type="Gene3D" id="3.30.1310.10">
    <property type="entry name" value="Nucleoid-associated protein YbaB-like domain"/>
    <property type="match status" value="1"/>
</dbReference>
<evidence type="ECO:0008006" key="3">
    <source>
        <dbReference type="Google" id="ProtNLM"/>
    </source>
</evidence>
<dbReference type="Proteomes" id="UP000265540">
    <property type="component" value="Unassembled WGS sequence"/>
</dbReference>
<sequence length="89" mass="10171">MFDKLKDLNRLRKIQADVKKQLENIFVTNEKSGISIVVRGDKKIEKIIIDGEENKLLKDVINDSMKEVDKKVEKQMRGQLGDLGFPGLS</sequence>
<organism evidence="1 2">
    <name type="scientific">candidate division WWE3 bacterium</name>
    <dbReference type="NCBI Taxonomy" id="2053526"/>
    <lineage>
        <taxon>Bacteria</taxon>
        <taxon>Katanobacteria</taxon>
    </lineage>
</organism>
<comment type="caution">
    <text evidence="1">The sequence shown here is derived from an EMBL/GenBank/DDBJ whole genome shotgun (WGS) entry which is preliminary data.</text>
</comment>
<accession>A0A3A4ZAV0</accession>